<name>B7PB08_IXOSC</name>
<accession>B7PB08</accession>
<dbReference type="InParanoid" id="B7PB08"/>
<sequence>MAVLLLQTFQATTPTTRPEECPLWKGIVNSRGFRNLLLGASSSAYLDIMLPPEFGVEEIRPLTQLPKVLPTSQNIISKSRDFCNLFTCPVVES</sequence>
<dbReference type="Proteomes" id="UP000001555">
    <property type="component" value="Unassembled WGS sequence"/>
</dbReference>
<dbReference type="AlphaFoldDB" id="B7PB08"/>
<reference evidence="1 3" key="1">
    <citation type="submission" date="2008-03" db="EMBL/GenBank/DDBJ databases">
        <title>Annotation of Ixodes scapularis.</title>
        <authorList>
            <consortium name="Ixodes scapularis Genome Project Consortium"/>
            <person name="Caler E."/>
            <person name="Hannick L.I."/>
            <person name="Bidwell S."/>
            <person name="Joardar V."/>
            <person name="Thiagarajan M."/>
            <person name="Amedeo P."/>
            <person name="Galinsky K.J."/>
            <person name="Schobel S."/>
            <person name="Inman J."/>
            <person name="Hostetler J."/>
            <person name="Miller J."/>
            <person name="Hammond M."/>
            <person name="Megy K."/>
            <person name="Lawson D."/>
            <person name="Kodira C."/>
            <person name="Sutton G."/>
            <person name="Meyer J."/>
            <person name="Hill C.A."/>
            <person name="Birren B."/>
            <person name="Nene V."/>
            <person name="Collins F."/>
            <person name="Alarcon-Chaidez F."/>
            <person name="Wikel S."/>
            <person name="Strausberg R."/>
        </authorList>
    </citation>
    <scope>NUCLEOTIDE SEQUENCE [LARGE SCALE GENOMIC DNA]</scope>
    <source>
        <strain evidence="3">Wikel</strain>
        <strain evidence="1">Wikel colony</strain>
    </source>
</reference>
<evidence type="ECO:0000313" key="3">
    <source>
        <dbReference type="Proteomes" id="UP000001555"/>
    </source>
</evidence>
<protein>
    <submittedName>
        <fullName evidence="1 2">Uncharacterized protein</fullName>
    </submittedName>
</protein>
<dbReference type="HOGENOM" id="CLU_2402078_0_0_1"/>
<reference evidence="2" key="2">
    <citation type="submission" date="2020-05" db="UniProtKB">
        <authorList>
            <consortium name="EnsemblMetazoa"/>
        </authorList>
    </citation>
    <scope>IDENTIFICATION</scope>
    <source>
        <strain evidence="2">wikel</strain>
    </source>
</reference>
<evidence type="ECO:0000313" key="1">
    <source>
        <dbReference type="EMBL" id="EEC03780.1"/>
    </source>
</evidence>
<dbReference type="VEuPathDB" id="VectorBase:ISCI017509"/>
<gene>
    <name evidence="1" type="ORF">IscW_ISCW017509</name>
</gene>
<dbReference type="EMBL" id="DS674345">
    <property type="protein sequence ID" value="EEC03780.1"/>
    <property type="molecule type" value="Genomic_DNA"/>
</dbReference>
<dbReference type="VEuPathDB" id="VectorBase:ISCW017509"/>
<proteinExistence type="predicted"/>
<dbReference type="PaxDb" id="6945-B7PB08"/>
<dbReference type="EnsemblMetazoa" id="ISCW017509-RA">
    <property type="protein sequence ID" value="ISCW017509-PA"/>
    <property type="gene ID" value="ISCW017509"/>
</dbReference>
<keyword evidence="3" id="KW-1185">Reference proteome</keyword>
<evidence type="ECO:0000313" key="2">
    <source>
        <dbReference type="EnsemblMetazoa" id="ISCW017509-PA"/>
    </source>
</evidence>
<dbReference type="EMBL" id="ABJB010097826">
    <property type="status" value="NOT_ANNOTATED_CDS"/>
    <property type="molecule type" value="Genomic_DNA"/>
</dbReference>
<organism>
    <name type="scientific">Ixodes scapularis</name>
    <name type="common">Black-legged tick</name>
    <name type="synonym">Deer tick</name>
    <dbReference type="NCBI Taxonomy" id="6945"/>
    <lineage>
        <taxon>Eukaryota</taxon>
        <taxon>Metazoa</taxon>
        <taxon>Ecdysozoa</taxon>
        <taxon>Arthropoda</taxon>
        <taxon>Chelicerata</taxon>
        <taxon>Arachnida</taxon>
        <taxon>Acari</taxon>
        <taxon>Parasitiformes</taxon>
        <taxon>Ixodida</taxon>
        <taxon>Ixodoidea</taxon>
        <taxon>Ixodidae</taxon>
        <taxon>Ixodinae</taxon>
        <taxon>Ixodes</taxon>
    </lineage>
</organism>